<dbReference type="OrthoDB" id="9805019at2"/>
<dbReference type="GO" id="GO:0065002">
    <property type="term" value="P:intracellular protein transmembrane transport"/>
    <property type="evidence" value="ECO:0007669"/>
    <property type="project" value="UniProtKB-UniRule"/>
</dbReference>
<dbReference type="InterPro" id="IPR022645">
    <property type="entry name" value="SecD/SecF_bac"/>
</dbReference>
<feature type="transmembrane region" description="Helical" evidence="12">
    <location>
        <begin position="233"/>
        <end position="250"/>
    </location>
</feature>
<dbReference type="InterPro" id="IPR022646">
    <property type="entry name" value="SecD/SecF_CS"/>
</dbReference>
<dbReference type="Pfam" id="PF02355">
    <property type="entry name" value="SecD_SecF_C"/>
    <property type="match status" value="1"/>
</dbReference>
<dbReference type="Pfam" id="PF07549">
    <property type="entry name" value="Sec_GG"/>
    <property type="match status" value="1"/>
</dbReference>
<dbReference type="SUPFAM" id="SSF82866">
    <property type="entry name" value="Multidrug efflux transporter AcrB transmembrane domain"/>
    <property type="match status" value="1"/>
</dbReference>
<dbReference type="HAMAP" id="MF_01464_B">
    <property type="entry name" value="SecF_B"/>
    <property type="match status" value="1"/>
</dbReference>
<proteinExistence type="inferred from homology"/>
<name>A0A151B884_9CLOT</name>
<organism evidence="14 15">
    <name type="scientific">Clostridium tepidiprofundi DSM 19306</name>
    <dbReference type="NCBI Taxonomy" id="1121338"/>
    <lineage>
        <taxon>Bacteria</taxon>
        <taxon>Bacillati</taxon>
        <taxon>Bacillota</taxon>
        <taxon>Clostridia</taxon>
        <taxon>Eubacteriales</taxon>
        <taxon>Clostridiaceae</taxon>
        <taxon>Clostridium</taxon>
    </lineage>
</organism>
<dbReference type="STRING" id="1121338.CLTEP_04170"/>
<dbReference type="InterPro" id="IPR055344">
    <property type="entry name" value="SecD_SecF_C_bact"/>
</dbReference>
<feature type="transmembrane region" description="Helical" evidence="12">
    <location>
        <begin position="130"/>
        <end position="147"/>
    </location>
</feature>
<dbReference type="PATRIC" id="fig|1121338.3.peg.422"/>
<dbReference type="GO" id="GO:0006605">
    <property type="term" value="P:protein targeting"/>
    <property type="evidence" value="ECO:0007669"/>
    <property type="project" value="UniProtKB-UniRule"/>
</dbReference>
<dbReference type="InterPro" id="IPR005665">
    <property type="entry name" value="SecF_bac"/>
</dbReference>
<reference evidence="14 15" key="1">
    <citation type="submission" date="2016-02" db="EMBL/GenBank/DDBJ databases">
        <title>Genome sequence of Clostridium tepidiprofundi DSM 19306.</title>
        <authorList>
            <person name="Poehlein A."/>
            <person name="Daniel R."/>
        </authorList>
    </citation>
    <scope>NUCLEOTIDE SEQUENCE [LARGE SCALE GENOMIC DNA]</scope>
    <source>
        <strain evidence="14 15">DSM 19306</strain>
    </source>
</reference>
<feature type="domain" description="Protein export membrane protein SecD/SecF C-terminal" evidence="13">
    <location>
        <begin position="105"/>
        <end position="284"/>
    </location>
</feature>
<keyword evidence="8 12" id="KW-0472">Membrane</keyword>
<sequence>MLKVVEKTKIWIAISLTIIIIGLGFIAFKGLNFGIDFKGGSVITVDIGKKVTTQDLDTVRDVIGKYVKSDSYSLRTTNQKEIEMTIKSGAIEEEKVGALKDDVIKSFKSAKLLSEETIGSVIGKELTKKAWIAVIIASIAMLIYIAMRFEFTFGLAAIIALVHDILITLSVYAIFGLKLNSPFIAAMLTILGYSINDTIVVFDRIRENMKKSHKLSLDELTNMSVNQTLARSINTSLSTLFTIVAVLIFVPSIRELAIPLIVGIISGSYSSIFIASPIWVLLKKRKSIAKA</sequence>
<accession>A0A151B884</accession>
<dbReference type="Proteomes" id="UP000075531">
    <property type="component" value="Unassembled WGS sequence"/>
</dbReference>
<keyword evidence="5 12" id="KW-0653">Protein transport</keyword>
<feature type="transmembrane region" description="Helical" evidence="12">
    <location>
        <begin position="154"/>
        <end position="177"/>
    </location>
</feature>
<dbReference type="InterPro" id="IPR022813">
    <property type="entry name" value="SecD/SecF_arch_bac"/>
</dbReference>
<feature type="transmembrane region" description="Helical" evidence="12">
    <location>
        <begin position="183"/>
        <end position="202"/>
    </location>
</feature>
<protein>
    <recommendedName>
        <fullName evidence="12">Protein-export membrane protein SecF</fullName>
    </recommendedName>
</protein>
<keyword evidence="7 12" id="KW-0811">Translocation</keyword>
<evidence type="ECO:0000313" key="15">
    <source>
        <dbReference type="Proteomes" id="UP000075531"/>
    </source>
</evidence>
<evidence type="ECO:0000256" key="2">
    <source>
        <dbReference type="ARBA" id="ARBA00022448"/>
    </source>
</evidence>
<comment type="similarity">
    <text evidence="10">In the C-terminal section; belongs to the SecD/SecF family. SecF subfamily.</text>
</comment>
<evidence type="ECO:0000313" key="14">
    <source>
        <dbReference type="EMBL" id="KYH36023.1"/>
    </source>
</evidence>
<dbReference type="RefSeq" id="WP_066821781.1">
    <property type="nucleotide sequence ID" value="NZ_LTBA01000001.1"/>
</dbReference>
<dbReference type="NCBIfam" id="TIGR00966">
    <property type="entry name" value="transloc_SecF"/>
    <property type="match status" value="1"/>
</dbReference>
<keyword evidence="15" id="KW-1185">Reference proteome</keyword>
<dbReference type="NCBIfam" id="TIGR00916">
    <property type="entry name" value="2A0604s01"/>
    <property type="match status" value="1"/>
</dbReference>
<feature type="transmembrane region" description="Helical" evidence="12">
    <location>
        <begin position="12"/>
        <end position="31"/>
    </location>
</feature>
<evidence type="ECO:0000256" key="8">
    <source>
        <dbReference type="ARBA" id="ARBA00023136"/>
    </source>
</evidence>
<dbReference type="PANTHER" id="PTHR30081:SF8">
    <property type="entry name" value="PROTEIN TRANSLOCASE SUBUNIT SECF"/>
    <property type="match status" value="1"/>
</dbReference>
<comment type="caution">
    <text evidence="14">The sequence shown here is derived from an EMBL/GenBank/DDBJ whole genome shotgun (WGS) entry which is preliminary data.</text>
</comment>
<comment type="subcellular location">
    <subcellularLocation>
        <location evidence="1 12">Cell membrane</location>
        <topology evidence="1 12">Multi-pass membrane protein</topology>
    </subcellularLocation>
</comment>
<evidence type="ECO:0000259" key="13">
    <source>
        <dbReference type="Pfam" id="PF02355"/>
    </source>
</evidence>
<dbReference type="AlphaFoldDB" id="A0A151B884"/>
<evidence type="ECO:0000256" key="12">
    <source>
        <dbReference type="HAMAP-Rule" id="MF_01464"/>
    </source>
</evidence>
<dbReference type="Gene3D" id="1.20.1640.10">
    <property type="entry name" value="Multidrug efflux transporter AcrB transmembrane domain"/>
    <property type="match status" value="1"/>
</dbReference>
<dbReference type="GO" id="GO:0005886">
    <property type="term" value="C:plasma membrane"/>
    <property type="evidence" value="ECO:0007669"/>
    <property type="project" value="UniProtKB-SubCell"/>
</dbReference>
<dbReference type="GO" id="GO:0015450">
    <property type="term" value="F:protein-transporting ATPase activity"/>
    <property type="evidence" value="ECO:0007669"/>
    <property type="project" value="InterPro"/>
</dbReference>
<comment type="subunit">
    <text evidence="12">Forms a complex with SecD. Part of the essential Sec protein translocation apparatus which comprises SecA, SecYEG and auxiliary proteins SecDF. Other proteins may also be involved.</text>
</comment>
<comment type="similarity">
    <text evidence="12">Belongs to the SecD/SecF family. SecF subfamily.</text>
</comment>
<evidence type="ECO:0000256" key="11">
    <source>
        <dbReference type="ARBA" id="ARBA00061053"/>
    </source>
</evidence>
<evidence type="ECO:0000256" key="5">
    <source>
        <dbReference type="ARBA" id="ARBA00022927"/>
    </source>
</evidence>
<dbReference type="PANTHER" id="PTHR30081">
    <property type="entry name" value="PROTEIN-EXPORT MEMBRANE PROTEIN SEC"/>
    <property type="match status" value="1"/>
</dbReference>
<dbReference type="InterPro" id="IPR048634">
    <property type="entry name" value="SecD_SecF_C"/>
</dbReference>
<evidence type="ECO:0000256" key="3">
    <source>
        <dbReference type="ARBA" id="ARBA00022475"/>
    </source>
</evidence>
<keyword evidence="2 12" id="KW-0813">Transport</keyword>
<evidence type="ECO:0000256" key="7">
    <source>
        <dbReference type="ARBA" id="ARBA00023010"/>
    </source>
</evidence>
<evidence type="ECO:0000256" key="1">
    <source>
        <dbReference type="ARBA" id="ARBA00004651"/>
    </source>
</evidence>
<evidence type="ECO:0000256" key="4">
    <source>
        <dbReference type="ARBA" id="ARBA00022692"/>
    </source>
</evidence>
<evidence type="ECO:0000256" key="9">
    <source>
        <dbReference type="ARBA" id="ARBA00059018"/>
    </source>
</evidence>
<comment type="function">
    <text evidence="9 12">Part of the Sec protein translocase complex. Interacts with the SecYEG preprotein conducting channel. SecDF uses the proton motive force (PMF) to complete protein translocation after the ATP-dependent function of SecA.</text>
</comment>
<keyword evidence="4 12" id="KW-0812">Transmembrane</keyword>
<dbReference type="PRINTS" id="PR01755">
    <property type="entry name" value="SECFTRNLCASE"/>
</dbReference>
<keyword evidence="6 12" id="KW-1133">Transmembrane helix</keyword>
<dbReference type="EMBL" id="LTBA01000001">
    <property type="protein sequence ID" value="KYH36023.1"/>
    <property type="molecule type" value="Genomic_DNA"/>
</dbReference>
<evidence type="ECO:0000256" key="10">
    <source>
        <dbReference type="ARBA" id="ARBA00060856"/>
    </source>
</evidence>
<keyword evidence="3 12" id="KW-1003">Cell membrane</keyword>
<evidence type="ECO:0000256" key="6">
    <source>
        <dbReference type="ARBA" id="ARBA00022989"/>
    </source>
</evidence>
<dbReference type="FunFam" id="1.20.1640.10:FF:000024">
    <property type="entry name" value="Multifunctional fusion protein"/>
    <property type="match status" value="1"/>
</dbReference>
<gene>
    <name evidence="12 14" type="primary">secF</name>
    <name evidence="14" type="ORF">CLTEP_04170</name>
</gene>
<dbReference type="GO" id="GO:0043952">
    <property type="term" value="P:protein transport by the Sec complex"/>
    <property type="evidence" value="ECO:0007669"/>
    <property type="project" value="UniProtKB-UniRule"/>
</dbReference>
<comment type="similarity">
    <text evidence="11">In the N-terminal section; belongs to the SecD/SecF family. SecD subfamily.</text>
</comment>
<feature type="transmembrane region" description="Helical" evidence="12">
    <location>
        <begin position="256"/>
        <end position="282"/>
    </location>
</feature>